<dbReference type="PANTHER" id="PTHR10655:SF63">
    <property type="entry name" value="PHOSPHOLIPASE_CARBOXYLESTERASE_THIOESTERASE DOMAIN-CONTAINING PROTEIN"/>
    <property type="match status" value="1"/>
</dbReference>
<dbReference type="PANTHER" id="PTHR10655">
    <property type="entry name" value="LYSOPHOSPHOLIPASE-RELATED"/>
    <property type="match status" value="1"/>
</dbReference>
<comment type="similarity">
    <text evidence="1">Belongs to the AB hydrolase superfamily. AB hydrolase 2 family.</text>
</comment>
<dbReference type="Gene3D" id="3.40.50.1820">
    <property type="entry name" value="alpha/beta hydrolase"/>
    <property type="match status" value="1"/>
</dbReference>
<dbReference type="EMBL" id="MU006231">
    <property type="protein sequence ID" value="KAF2823998.1"/>
    <property type="molecule type" value="Genomic_DNA"/>
</dbReference>
<proteinExistence type="inferred from homology"/>
<protein>
    <submittedName>
        <fullName evidence="3">Phospholipase/carboxylesterase family protein-like protein</fullName>
    </submittedName>
</protein>
<name>A0A6A6ZT98_9PLEO</name>
<dbReference type="AlphaFoldDB" id="A0A6A6ZT98"/>
<dbReference type="Proteomes" id="UP000799424">
    <property type="component" value="Unassembled WGS sequence"/>
</dbReference>
<gene>
    <name evidence="3" type="ORF">CC86DRAFT_62649</name>
</gene>
<sequence length="243" mass="26582">MSTTTTHVVPPTSTHSHTIIFLHGRGSSASTFCSEIFESQDSSGAFFVDIFPSVKWVFPCAPKLCAEVNGEEMHQWFDILSVQRPWEGDEGQKESLKSSAAQILNVIGEESGGIGAENVILAGISQGCATAVYAILAKGARVGGFFGLCGWMPLFADIQDAMRNEMKTRIACEMPVLLQHCMDDEVVPFENGKGLCNRMRAMGIQVKWEVYPEGGHWLNEPEGMDGLVTFVREIMGKHAGIEH</sequence>
<evidence type="ECO:0000313" key="3">
    <source>
        <dbReference type="EMBL" id="KAF2823998.1"/>
    </source>
</evidence>
<feature type="domain" description="Phospholipase/carboxylesterase/thioesterase" evidence="2">
    <location>
        <begin position="6"/>
        <end position="232"/>
    </location>
</feature>
<dbReference type="OrthoDB" id="2418081at2759"/>
<evidence type="ECO:0000259" key="2">
    <source>
        <dbReference type="Pfam" id="PF02230"/>
    </source>
</evidence>
<evidence type="ECO:0000313" key="4">
    <source>
        <dbReference type="Proteomes" id="UP000799424"/>
    </source>
</evidence>
<evidence type="ECO:0000256" key="1">
    <source>
        <dbReference type="ARBA" id="ARBA00006499"/>
    </source>
</evidence>
<dbReference type="Pfam" id="PF02230">
    <property type="entry name" value="Abhydrolase_2"/>
    <property type="match status" value="1"/>
</dbReference>
<organism evidence="3 4">
    <name type="scientific">Ophiobolus disseminans</name>
    <dbReference type="NCBI Taxonomy" id="1469910"/>
    <lineage>
        <taxon>Eukaryota</taxon>
        <taxon>Fungi</taxon>
        <taxon>Dikarya</taxon>
        <taxon>Ascomycota</taxon>
        <taxon>Pezizomycotina</taxon>
        <taxon>Dothideomycetes</taxon>
        <taxon>Pleosporomycetidae</taxon>
        <taxon>Pleosporales</taxon>
        <taxon>Pleosporineae</taxon>
        <taxon>Phaeosphaeriaceae</taxon>
        <taxon>Ophiobolus</taxon>
    </lineage>
</organism>
<dbReference type="GO" id="GO:0005737">
    <property type="term" value="C:cytoplasm"/>
    <property type="evidence" value="ECO:0007669"/>
    <property type="project" value="TreeGrafter"/>
</dbReference>
<dbReference type="SUPFAM" id="SSF53474">
    <property type="entry name" value="alpha/beta-Hydrolases"/>
    <property type="match status" value="1"/>
</dbReference>
<dbReference type="InterPro" id="IPR029058">
    <property type="entry name" value="AB_hydrolase_fold"/>
</dbReference>
<accession>A0A6A6ZT98</accession>
<dbReference type="GO" id="GO:0008474">
    <property type="term" value="F:palmitoyl-(protein) hydrolase activity"/>
    <property type="evidence" value="ECO:0007669"/>
    <property type="project" value="TreeGrafter"/>
</dbReference>
<dbReference type="InterPro" id="IPR003140">
    <property type="entry name" value="PLipase/COase/thioEstase"/>
</dbReference>
<keyword evidence="4" id="KW-1185">Reference proteome</keyword>
<dbReference type="InterPro" id="IPR050565">
    <property type="entry name" value="LYPA1-2/EST-like"/>
</dbReference>
<reference evidence="3" key="1">
    <citation type="journal article" date="2020" name="Stud. Mycol.">
        <title>101 Dothideomycetes genomes: a test case for predicting lifestyles and emergence of pathogens.</title>
        <authorList>
            <person name="Haridas S."/>
            <person name="Albert R."/>
            <person name="Binder M."/>
            <person name="Bloem J."/>
            <person name="Labutti K."/>
            <person name="Salamov A."/>
            <person name="Andreopoulos B."/>
            <person name="Baker S."/>
            <person name="Barry K."/>
            <person name="Bills G."/>
            <person name="Bluhm B."/>
            <person name="Cannon C."/>
            <person name="Castanera R."/>
            <person name="Culley D."/>
            <person name="Daum C."/>
            <person name="Ezra D."/>
            <person name="Gonzalez J."/>
            <person name="Henrissat B."/>
            <person name="Kuo A."/>
            <person name="Liang C."/>
            <person name="Lipzen A."/>
            <person name="Lutzoni F."/>
            <person name="Magnuson J."/>
            <person name="Mondo S."/>
            <person name="Nolan M."/>
            <person name="Ohm R."/>
            <person name="Pangilinan J."/>
            <person name="Park H.-J."/>
            <person name="Ramirez L."/>
            <person name="Alfaro M."/>
            <person name="Sun H."/>
            <person name="Tritt A."/>
            <person name="Yoshinaga Y."/>
            <person name="Zwiers L.-H."/>
            <person name="Turgeon B."/>
            <person name="Goodwin S."/>
            <person name="Spatafora J."/>
            <person name="Crous P."/>
            <person name="Grigoriev I."/>
        </authorList>
    </citation>
    <scope>NUCLEOTIDE SEQUENCE</scope>
    <source>
        <strain evidence="3">CBS 113818</strain>
    </source>
</reference>
<dbReference type="GO" id="GO:0052689">
    <property type="term" value="F:carboxylic ester hydrolase activity"/>
    <property type="evidence" value="ECO:0007669"/>
    <property type="project" value="TreeGrafter"/>
</dbReference>